<proteinExistence type="predicted"/>
<gene>
    <name evidence="1" type="ORF">AL504_22160</name>
</gene>
<dbReference type="InterPro" id="IPR010495">
    <property type="entry name" value="HasA_haem-bd"/>
</dbReference>
<dbReference type="Gene3D" id="3.30.1500.10">
    <property type="entry name" value="Haem-binding HasA"/>
    <property type="match status" value="1"/>
</dbReference>
<organism evidence="1 2">
    <name type="scientific">Alcaligenes xylosoxydans xylosoxydans</name>
    <name type="common">Achromobacter xylosoxidans</name>
    <dbReference type="NCBI Taxonomy" id="85698"/>
    <lineage>
        <taxon>Bacteria</taxon>
        <taxon>Pseudomonadati</taxon>
        <taxon>Pseudomonadota</taxon>
        <taxon>Betaproteobacteria</taxon>
        <taxon>Burkholderiales</taxon>
        <taxon>Alcaligenaceae</taxon>
        <taxon>Achromobacter</taxon>
    </lineage>
</organism>
<evidence type="ECO:0000313" key="1">
    <source>
        <dbReference type="EMBL" id="AMG38494.1"/>
    </source>
</evidence>
<name>A0A0X8P2C7_ALCXX</name>
<accession>A0A0X8P2C7</accession>
<evidence type="ECO:0000313" key="2">
    <source>
        <dbReference type="Proteomes" id="UP000060602"/>
    </source>
</evidence>
<dbReference type="EMBL" id="CP014060">
    <property type="protein sequence ID" value="AMG38494.1"/>
    <property type="molecule type" value="Genomic_DNA"/>
</dbReference>
<sequence>MSAYISSFDPANFPYITTPENSLRVVLEMFQDDGVRGEHTGVPNSGGFFGGGFFSGPEYGYTSKTIDGYAFVASGDLNYYFPPFSGAKVAGATPHTLSGTLESVTLGAGVDKAGHVVDPFITLTFDEPLHGDIADGRGNVTHDIIWGLMNGSVYGADDKLGSGTHGGLMAALEDNHLDVDMSIADLVAHNFATETDLALAA</sequence>
<protein>
    <submittedName>
        <fullName evidence="1">Heme acquisition protein HasAp</fullName>
    </submittedName>
</protein>
<reference evidence="2" key="1">
    <citation type="submission" date="2015-12" db="EMBL/GenBank/DDBJ databases">
        <title>FDA dAtabase for Regulatory Grade micrObial Sequences (FDA-ARGOS): Supporting development and validation of Infectious Disease Dx tests.</title>
        <authorList>
            <person name="Case J."/>
            <person name="Tallon L."/>
            <person name="Sadzewicz L."/>
            <person name="Sengamalay N."/>
            <person name="Ott S."/>
            <person name="Godinez A."/>
            <person name="Nagaraj S."/>
            <person name="Nadendla S."/>
            <person name="Sichtig H."/>
        </authorList>
    </citation>
    <scope>NUCLEOTIDE SEQUENCE [LARGE SCALE GENOMIC DNA]</scope>
    <source>
        <strain evidence="2">FDAARGOS_147</strain>
    </source>
</reference>
<dbReference type="AlphaFoldDB" id="A0A0X8P2C7"/>
<dbReference type="RefSeq" id="WP_061073192.1">
    <property type="nucleotide sequence ID" value="NZ_CP014060.2"/>
</dbReference>
<dbReference type="Proteomes" id="UP000060602">
    <property type="component" value="Chromosome"/>
</dbReference>
<dbReference type="SUPFAM" id="SSF54621">
    <property type="entry name" value="Heme-binding protein A (HasA)"/>
    <property type="match status" value="1"/>
</dbReference>
<dbReference type="InterPro" id="IPR036912">
    <property type="entry name" value="HasA_haem-bd_sf"/>
</dbReference>
<dbReference type="Pfam" id="PF06438">
    <property type="entry name" value="HasA"/>
    <property type="match status" value="1"/>
</dbReference>